<dbReference type="EMBL" id="CM010716">
    <property type="protein sequence ID" value="RZC50446.1"/>
    <property type="molecule type" value="Genomic_DNA"/>
</dbReference>
<evidence type="ECO:0000256" key="1">
    <source>
        <dbReference type="ARBA" id="ARBA00000082"/>
    </source>
</evidence>
<dbReference type="Gene3D" id="3.30.70.141">
    <property type="entry name" value="Nucleoside diphosphate kinase-like domain"/>
    <property type="match status" value="1"/>
</dbReference>
<reference evidence="3 4" key="1">
    <citation type="journal article" date="2018" name="Science">
        <title>The opium poppy genome and morphinan production.</title>
        <authorList>
            <person name="Guo L."/>
            <person name="Winzer T."/>
            <person name="Yang X."/>
            <person name="Li Y."/>
            <person name="Ning Z."/>
            <person name="He Z."/>
            <person name="Teodor R."/>
            <person name="Lu Y."/>
            <person name="Bowser T.A."/>
            <person name="Graham I.A."/>
            <person name="Ye K."/>
        </authorList>
    </citation>
    <scope>NUCLEOTIDE SEQUENCE [LARGE SCALE GENOMIC DNA]</scope>
    <source>
        <strain evidence="4">cv. HN1</strain>
        <tissue evidence="3">Leaves</tissue>
    </source>
</reference>
<protein>
    <submittedName>
        <fullName evidence="3">Uncharacterized protein</fullName>
    </submittedName>
</protein>
<dbReference type="GO" id="GO:0004550">
    <property type="term" value="F:nucleoside diphosphate kinase activity"/>
    <property type="evidence" value="ECO:0007669"/>
    <property type="project" value="UniProtKB-EC"/>
</dbReference>
<evidence type="ECO:0000256" key="2">
    <source>
        <dbReference type="ARBA" id="ARBA00000937"/>
    </source>
</evidence>
<dbReference type="AlphaFoldDB" id="A0A4Y7IQN7"/>
<evidence type="ECO:0000313" key="3">
    <source>
        <dbReference type="EMBL" id="RZC50446.1"/>
    </source>
</evidence>
<dbReference type="SUPFAM" id="SSF54919">
    <property type="entry name" value="Nucleoside diphosphate kinase, NDK"/>
    <property type="match status" value="1"/>
</dbReference>
<sequence>MRCMVVTPEFAREHLVNIKWDPEAFSESIPLPFASWIDCIACGPVTAMIVEGDDAVQKVLELSKKQQLPFQVVERKKVYSSDSPGLMKQEVIELWRETVYTSDSGDQAKIDIDLWFVSTDFDETIDFEKRARESTKVVFVLPGGGHTAHWTKLKTMEADFKANFFMEKMCVLLIKPLAFLENCVGEILDAVEANCFGLRDLKIVKKVKHTSKAWDTDSVSYGDGYGVAVVVYDLESSFKIVPGDSKVINFRNKRFEIDRKNGMENM</sequence>
<comment type="catalytic activity">
    <reaction evidence="1">
        <text>a 2'-deoxyribonucleoside 5'-diphosphate + ATP = a 2'-deoxyribonucleoside 5'-triphosphate + ADP</text>
        <dbReference type="Rhea" id="RHEA:44640"/>
        <dbReference type="ChEBI" id="CHEBI:30616"/>
        <dbReference type="ChEBI" id="CHEBI:61560"/>
        <dbReference type="ChEBI" id="CHEBI:73316"/>
        <dbReference type="ChEBI" id="CHEBI:456216"/>
        <dbReference type="EC" id="2.7.4.6"/>
    </reaction>
</comment>
<evidence type="ECO:0000313" key="4">
    <source>
        <dbReference type="Proteomes" id="UP000316621"/>
    </source>
</evidence>
<dbReference type="Proteomes" id="UP000316621">
    <property type="component" value="Chromosome 2"/>
</dbReference>
<proteinExistence type="predicted"/>
<organism evidence="3 4">
    <name type="scientific">Papaver somniferum</name>
    <name type="common">Opium poppy</name>
    <dbReference type="NCBI Taxonomy" id="3469"/>
    <lineage>
        <taxon>Eukaryota</taxon>
        <taxon>Viridiplantae</taxon>
        <taxon>Streptophyta</taxon>
        <taxon>Embryophyta</taxon>
        <taxon>Tracheophyta</taxon>
        <taxon>Spermatophyta</taxon>
        <taxon>Magnoliopsida</taxon>
        <taxon>Ranunculales</taxon>
        <taxon>Papaveraceae</taxon>
        <taxon>Papaveroideae</taxon>
        <taxon>Papaver</taxon>
    </lineage>
</organism>
<keyword evidence="4" id="KW-1185">Reference proteome</keyword>
<dbReference type="Gramene" id="RZC50446">
    <property type="protein sequence ID" value="RZC50446"/>
    <property type="gene ID" value="C5167_018875"/>
</dbReference>
<dbReference type="InterPro" id="IPR036850">
    <property type="entry name" value="NDK-like_dom_sf"/>
</dbReference>
<accession>A0A4Y7IQN7</accession>
<comment type="catalytic activity">
    <reaction evidence="2">
        <text>a ribonucleoside 5'-diphosphate + ATP = a ribonucleoside 5'-triphosphate + ADP</text>
        <dbReference type="Rhea" id="RHEA:18113"/>
        <dbReference type="ChEBI" id="CHEBI:30616"/>
        <dbReference type="ChEBI" id="CHEBI:57930"/>
        <dbReference type="ChEBI" id="CHEBI:61557"/>
        <dbReference type="ChEBI" id="CHEBI:456216"/>
        <dbReference type="EC" id="2.7.4.6"/>
    </reaction>
</comment>
<gene>
    <name evidence="3" type="ORF">C5167_018875</name>
</gene>
<name>A0A4Y7IQN7_PAPSO</name>